<keyword evidence="2" id="KW-1185">Reference proteome</keyword>
<organism evidence="1 2">
    <name type="scientific">Pisolithus tinctorius Marx 270</name>
    <dbReference type="NCBI Taxonomy" id="870435"/>
    <lineage>
        <taxon>Eukaryota</taxon>
        <taxon>Fungi</taxon>
        <taxon>Dikarya</taxon>
        <taxon>Basidiomycota</taxon>
        <taxon>Agaricomycotina</taxon>
        <taxon>Agaricomycetes</taxon>
        <taxon>Agaricomycetidae</taxon>
        <taxon>Boletales</taxon>
        <taxon>Sclerodermatineae</taxon>
        <taxon>Pisolithaceae</taxon>
        <taxon>Pisolithus</taxon>
    </lineage>
</organism>
<protein>
    <submittedName>
        <fullName evidence="1">Uncharacterized protein</fullName>
    </submittedName>
</protein>
<name>A0A0C3JES1_PISTI</name>
<dbReference type="InParanoid" id="A0A0C3JES1"/>
<evidence type="ECO:0000313" key="2">
    <source>
        <dbReference type="Proteomes" id="UP000054217"/>
    </source>
</evidence>
<gene>
    <name evidence="1" type="ORF">M404DRAFT_389129</name>
</gene>
<dbReference type="AlphaFoldDB" id="A0A0C3JES1"/>
<dbReference type="EMBL" id="KN831959">
    <property type="protein sequence ID" value="KIO07583.1"/>
    <property type="molecule type" value="Genomic_DNA"/>
</dbReference>
<dbReference type="HOGENOM" id="CLU_1845903_0_0_1"/>
<proteinExistence type="predicted"/>
<reference evidence="1 2" key="1">
    <citation type="submission" date="2014-04" db="EMBL/GenBank/DDBJ databases">
        <authorList>
            <consortium name="DOE Joint Genome Institute"/>
            <person name="Kuo A."/>
            <person name="Kohler A."/>
            <person name="Costa M.D."/>
            <person name="Nagy L.G."/>
            <person name="Floudas D."/>
            <person name="Copeland A."/>
            <person name="Barry K.W."/>
            <person name="Cichocki N."/>
            <person name="Veneault-Fourrey C."/>
            <person name="LaButti K."/>
            <person name="Lindquist E.A."/>
            <person name="Lipzen A."/>
            <person name="Lundell T."/>
            <person name="Morin E."/>
            <person name="Murat C."/>
            <person name="Sun H."/>
            <person name="Tunlid A."/>
            <person name="Henrissat B."/>
            <person name="Grigoriev I.V."/>
            <person name="Hibbett D.S."/>
            <person name="Martin F."/>
            <person name="Nordberg H.P."/>
            <person name="Cantor M.N."/>
            <person name="Hua S.X."/>
        </authorList>
    </citation>
    <scope>NUCLEOTIDE SEQUENCE [LARGE SCALE GENOMIC DNA]</scope>
    <source>
        <strain evidence="1 2">Marx 270</strain>
    </source>
</reference>
<evidence type="ECO:0000313" key="1">
    <source>
        <dbReference type="EMBL" id="KIO07583.1"/>
    </source>
</evidence>
<reference evidence="2" key="2">
    <citation type="submission" date="2015-01" db="EMBL/GenBank/DDBJ databases">
        <title>Evolutionary Origins and Diversification of the Mycorrhizal Mutualists.</title>
        <authorList>
            <consortium name="DOE Joint Genome Institute"/>
            <consortium name="Mycorrhizal Genomics Consortium"/>
            <person name="Kohler A."/>
            <person name="Kuo A."/>
            <person name="Nagy L.G."/>
            <person name="Floudas D."/>
            <person name="Copeland A."/>
            <person name="Barry K.W."/>
            <person name="Cichocki N."/>
            <person name="Veneault-Fourrey C."/>
            <person name="LaButti K."/>
            <person name="Lindquist E.A."/>
            <person name="Lipzen A."/>
            <person name="Lundell T."/>
            <person name="Morin E."/>
            <person name="Murat C."/>
            <person name="Riley R."/>
            <person name="Ohm R."/>
            <person name="Sun H."/>
            <person name="Tunlid A."/>
            <person name="Henrissat B."/>
            <person name="Grigoriev I.V."/>
            <person name="Hibbett D.S."/>
            <person name="Martin F."/>
        </authorList>
    </citation>
    <scope>NUCLEOTIDE SEQUENCE [LARGE SCALE GENOMIC DNA]</scope>
    <source>
        <strain evidence="2">Marx 270</strain>
    </source>
</reference>
<accession>A0A0C3JES1</accession>
<dbReference type="Proteomes" id="UP000054217">
    <property type="component" value="Unassembled WGS sequence"/>
</dbReference>
<sequence length="139" mass="15673">MPITSHTYPGIFLTRRDGQPGTCEFREVSKYGTPRCGVSRRYDIWYCYGRPVLQRQIGTFAPARCSSHIGTTKMTHPVNIGQQQEYLVSSDSRFCSSANSAPFRCCYSLNLSLLVPHLELRFSCHSNGQSPSQVMRTLS</sequence>